<dbReference type="AlphaFoldDB" id="A0A8T0LDT7"/>
<evidence type="ECO:0000256" key="1">
    <source>
        <dbReference type="SAM" id="MobiDB-lite"/>
    </source>
</evidence>
<evidence type="ECO:0000313" key="3">
    <source>
        <dbReference type="Proteomes" id="UP000743370"/>
    </source>
</evidence>
<organism evidence="2 3">
    <name type="scientific">Phaseolus angularis</name>
    <name type="common">Azuki bean</name>
    <name type="synonym">Vigna angularis</name>
    <dbReference type="NCBI Taxonomy" id="3914"/>
    <lineage>
        <taxon>Eukaryota</taxon>
        <taxon>Viridiplantae</taxon>
        <taxon>Streptophyta</taxon>
        <taxon>Embryophyta</taxon>
        <taxon>Tracheophyta</taxon>
        <taxon>Spermatophyta</taxon>
        <taxon>Magnoliopsida</taxon>
        <taxon>eudicotyledons</taxon>
        <taxon>Gunneridae</taxon>
        <taxon>Pentapetalae</taxon>
        <taxon>rosids</taxon>
        <taxon>fabids</taxon>
        <taxon>Fabales</taxon>
        <taxon>Fabaceae</taxon>
        <taxon>Papilionoideae</taxon>
        <taxon>50 kb inversion clade</taxon>
        <taxon>NPAAA clade</taxon>
        <taxon>indigoferoid/millettioid clade</taxon>
        <taxon>Phaseoleae</taxon>
        <taxon>Vigna</taxon>
    </lineage>
</organism>
<reference evidence="2 3" key="1">
    <citation type="submission" date="2020-05" db="EMBL/GenBank/DDBJ databases">
        <title>Vigna angularis (adzuki bean) Var. LongXiaoDou No. 4 denovo assembly.</title>
        <authorList>
            <person name="Xiang H."/>
        </authorList>
    </citation>
    <scope>NUCLEOTIDE SEQUENCE [LARGE SCALE GENOMIC DNA]</scope>
    <source>
        <tissue evidence="2">Leaf</tissue>
    </source>
</reference>
<name>A0A8T0LDT7_PHAAN</name>
<sequence>MKARRRGLGDLGFFAARAIWNFAWSWFSIGRSELGVSARCDLRLGLLAFSGFVKNEDACLIYGLGCCAIGVMVHEKRNRDCSAREDERNSSTSNVAKSEETS</sequence>
<feature type="compositionally biased region" description="Basic and acidic residues" evidence="1">
    <location>
        <begin position="80"/>
        <end position="89"/>
    </location>
</feature>
<dbReference type="Proteomes" id="UP000743370">
    <property type="component" value="Unassembled WGS sequence"/>
</dbReference>
<evidence type="ECO:0000313" key="2">
    <source>
        <dbReference type="EMBL" id="KAG2410296.1"/>
    </source>
</evidence>
<dbReference type="EMBL" id="JABFOF010000001">
    <property type="protein sequence ID" value="KAG2410296.1"/>
    <property type="molecule type" value="Genomic_DNA"/>
</dbReference>
<feature type="region of interest" description="Disordered" evidence="1">
    <location>
        <begin position="80"/>
        <end position="102"/>
    </location>
</feature>
<protein>
    <submittedName>
        <fullName evidence="2">Uncharacterized protein</fullName>
    </submittedName>
</protein>
<gene>
    <name evidence="2" type="ORF">HKW66_Vig0009610</name>
</gene>
<proteinExistence type="predicted"/>
<comment type="caution">
    <text evidence="2">The sequence shown here is derived from an EMBL/GenBank/DDBJ whole genome shotgun (WGS) entry which is preliminary data.</text>
</comment>
<accession>A0A8T0LDT7</accession>